<sequence length="141" mass="16355">MTLVLRCSKWGVSLLGKMSSPSVPFYLEFKVKDRKEDHKRYTMALATTMVTATEVTTKFFGDLLRPQVVVSLGEVLSSSLTWDFYPFRWNRRKYRRIQGSWSVVREIRKVITLLPAYCEGVKKVINAVSIIVDTPDRARYK</sequence>
<proteinExistence type="predicted"/>
<evidence type="ECO:0000313" key="1">
    <source>
        <dbReference type="EMBL" id="GEU70505.1"/>
    </source>
</evidence>
<dbReference type="EMBL" id="BKCJ010006126">
    <property type="protein sequence ID" value="GEU70505.1"/>
    <property type="molecule type" value="Genomic_DNA"/>
</dbReference>
<reference evidence="1" key="1">
    <citation type="journal article" date="2019" name="Sci. Rep.">
        <title>Draft genome of Tanacetum cinerariifolium, the natural source of mosquito coil.</title>
        <authorList>
            <person name="Yamashiro T."/>
            <person name="Shiraishi A."/>
            <person name="Satake H."/>
            <person name="Nakayama K."/>
        </authorList>
    </citation>
    <scope>NUCLEOTIDE SEQUENCE</scope>
</reference>
<organism evidence="1">
    <name type="scientific">Tanacetum cinerariifolium</name>
    <name type="common">Dalmatian daisy</name>
    <name type="synonym">Chrysanthemum cinerariifolium</name>
    <dbReference type="NCBI Taxonomy" id="118510"/>
    <lineage>
        <taxon>Eukaryota</taxon>
        <taxon>Viridiplantae</taxon>
        <taxon>Streptophyta</taxon>
        <taxon>Embryophyta</taxon>
        <taxon>Tracheophyta</taxon>
        <taxon>Spermatophyta</taxon>
        <taxon>Magnoliopsida</taxon>
        <taxon>eudicotyledons</taxon>
        <taxon>Gunneridae</taxon>
        <taxon>Pentapetalae</taxon>
        <taxon>asterids</taxon>
        <taxon>campanulids</taxon>
        <taxon>Asterales</taxon>
        <taxon>Asteraceae</taxon>
        <taxon>Asteroideae</taxon>
        <taxon>Anthemideae</taxon>
        <taxon>Anthemidinae</taxon>
        <taxon>Tanacetum</taxon>
    </lineage>
</organism>
<dbReference type="AlphaFoldDB" id="A0A6L2ME63"/>
<accession>A0A6L2ME63</accession>
<protein>
    <submittedName>
        <fullName evidence="1">Rossmann-fold NAD(P)-binding domain protein</fullName>
    </submittedName>
</protein>
<name>A0A6L2ME63_TANCI</name>
<comment type="caution">
    <text evidence="1">The sequence shown here is derived from an EMBL/GenBank/DDBJ whole genome shotgun (WGS) entry which is preliminary data.</text>
</comment>
<gene>
    <name evidence="1" type="ORF">Tci_042483</name>
</gene>